<dbReference type="SUPFAM" id="SSF46894">
    <property type="entry name" value="C-terminal effector domain of the bipartite response regulators"/>
    <property type="match status" value="1"/>
</dbReference>
<keyword evidence="6" id="KW-1185">Reference proteome</keyword>
<evidence type="ECO:0000313" key="6">
    <source>
        <dbReference type="Proteomes" id="UP001291999"/>
    </source>
</evidence>
<keyword evidence="2" id="KW-0238">DNA-binding</keyword>
<dbReference type="CDD" id="cd06170">
    <property type="entry name" value="LuxR_C_like"/>
    <property type="match status" value="1"/>
</dbReference>
<dbReference type="SMART" id="SM00421">
    <property type="entry name" value="HTH_LUXR"/>
    <property type="match status" value="1"/>
</dbReference>
<organism evidence="5 6">
    <name type="scientific">Nocardioides renjunii</name>
    <dbReference type="NCBI Taxonomy" id="3095075"/>
    <lineage>
        <taxon>Bacteria</taxon>
        <taxon>Bacillati</taxon>
        <taxon>Actinomycetota</taxon>
        <taxon>Actinomycetes</taxon>
        <taxon>Propionibacteriales</taxon>
        <taxon>Nocardioidaceae</taxon>
        <taxon>Nocardioides</taxon>
    </lineage>
</organism>
<evidence type="ECO:0000259" key="4">
    <source>
        <dbReference type="PROSITE" id="PS50043"/>
    </source>
</evidence>
<accession>A0ABU5KEI1</accession>
<sequence>MTLGEYRVSSGAADELLDLLQQMAPGRDVPYAHGLPAVARVLRSDAVGWHVLGAGGSVCTHLWPMSTLNGRAEDLMREYGDTHPLANHYAKTASMDILTPADVCSGTEWRSSMAYSLLRAEFGISEQLVIPTCGEGADFRCFVLGRAGGRYSDEDRTNAFWVQRMFLAAERRCLGVRPHNGHPLTECESRVIAMLGKGRTRYSTARALGCSPRTVDKHVENVFRKLEVNNLVAALLVLGTNR</sequence>
<reference evidence="5 6" key="1">
    <citation type="submission" date="2023-11" db="EMBL/GenBank/DDBJ databases">
        <title>Novel species in genus Nocardioides.</title>
        <authorList>
            <person name="Zhou H."/>
        </authorList>
    </citation>
    <scope>NUCLEOTIDE SEQUENCE [LARGE SCALE GENOMIC DNA]</scope>
    <source>
        <strain evidence="5 6">S-58</strain>
    </source>
</reference>
<dbReference type="InterPro" id="IPR016032">
    <property type="entry name" value="Sig_transdc_resp-reg_C-effctor"/>
</dbReference>
<dbReference type="Proteomes" id="UP001291999">
    <property type="component" value="Unassembled WGS sequence"/>
</dbReference>
<keyword evidence="1" id="KW-0805">Transcription regulation</keyword>
<dbReference type="EMBL" id="JAXQPW010000006">
    <property type="protein sequence ID" value="MDZ5663377.1"/>
    <property type="molecule type" value="Genomic_DNA"/>
</dbReference>
<gene>
    <name evidence="5" type="ORF">SFC79_16505</name>
</gene>
<evidence type="ECO:0000256" key="1">
    <source>
        <dbReference type="ARBA" id="ARBA00023015"/>
    </source>
</evidence>
<dbReference type="InterPro" id="IPR036388">
    <property type="entry name" value="WH-like_DNA-bd_sf"/>
</dbReference>
<dbReference type="InterPro" id="IPR000792">
    <property type="entry name" value="Tscrpt_reg_LuxR_C"/>
</dbReference>
<dbReference type="PANTHER" id="PTHR44688">
    <property type="entry name" value="DNA-BINDING TRANSCRIPTIONAL ACTIVATOR DEVR_DOSR"/>
    <property type="match status" value="1"/>
</dbReference>
<protein>
    <submittedName>
        <fullName evidence="5">LuxR C-terminal-related transcriptional regulator</fullName>
    </submittedName>
</protein>
<dbReference type="RefSeq" id="WP_322425175.1">
    <property type="nucleotide sequence ID" value="NZ_CP141058.1"/>
</dbReference>
<dbReference type="PANTHER" id="PTHR44688:SF16">
    <property type="entry name" value="DNA-BINDING TRANSCRIPTIONAL ACTIVATOR DEVR_DOSR"/>
    <property type="match status" value="1"/>
</dbReference>
<dbReference type="Gene3D" id="1.10.10.10">
    <property type="entry name" value="Winged helix-like DNA-binding domain superfamily/Winged helix DNA-binding domain"/>
    <property type="match status" value="1"/>
</dbReference>
<evidence type="ECO:0000313" key="5">
    <source>
        <dbReference type="EMBL" id="MDZ5663377.1"/>
    </source>
</evidence>
<evidence type="ECO:0000256" key="3">
    <source>
        <dbReference type="ARBA" id="ARBA00023163"/>
    </source>
</evidence>
<name>A0ABU5KEI1_9ACTN</name>
<dbReference type="PROSITE" id="PS50043">
    <property type="entry name" value="HTH_LUXR_2"/>
    <property type="match status" value="1"/>
</dbReference>
<feature type="domain" description="HTH luxR-type" evidence="4">
    <location>
        <begin position="177"/>
        <end position="242"/>
    </location>
</feature>
<dbReference type="Pfam" id="PF00196">
    <property type="entry name" value="GerE"/>
    <property type="match status" value="1"/>
</dbReference>
<proteinExistence type="predicted"/>
<keyword evidence="3" id="KW-0804">Transcription</keyword>
<comment type="caution">
    <text evidence="5">The sequence shown here is derived from an EMBL/GenBank/DDBJ whole genome shotgun (WGS) entry which is preliminary data.</text>
</comment>
<evidence type="ECO:0000256" key="2">
    <source>
        <dbReference type="ARBA" id="ARBA00023125"/>
    </source>
</evidence>
<dbReference type="PRINTS" id="PR00038">
    <property type="entry name" value="HTHLUXR"/>
</dbReference>